<keyword evidence="5 10" id="KW-0963">Cytoplasm</keyword>
<keyword evidence="12" id="KW-1185">Reference proteome</keyword>
<comment type="catalytic activity">
    <reaction evidence="9 10">
        <text>5,10-methenyl-5,6,7,8-tetrahydromethanopterin + H2O = N(5)-formyl-5,6,7,8-tetrahydromethanopterin + H(+)</text>
        <dbReference type="Rhea" id="RHEA:19053"/>
        <dbReference type="ChEBI" id="CHEBI:15377"/>
        <dbReference type="ChEBI" id="CHEBI:15378"/>
        <dbReference type="ChEBI" id="CHEBI:58018"/>
        <dbReference type="ChEBI" id="CHEBI:58337"/>
        <dbReference type="EC" id="3.5.4.27"/>
    </reaction>
</comment>
<dbReference type="Pfam" id="PF02289">
    <property type="entry name" value="MCH"/>
    <property type="match status" value="1"/>
</dbReference>
<proteinExistence type="inferred from homology"/>
<evidence type="ECO:0000256" key="4">
    <source>
        <dbReference type="ARBA" id="ARBA00020597"/>
    </source>
</evidence>
<evidence type="ECO:0000256" key="9">
    <source>
        <dbReference type="ARBA" id="ARBA00048684"/>
    </source>
</evidence>
<dbReference type="AlphaFoldDB" id="A0A830ESP8"/>
<dbReference type="EC" id="3.5.4.27" evidence="3 10"/>
<dbReference type="InterPro" id="IPR003209">
    <property type="entry name" value="METHMP_CycHdrlase"/>
</dbReference>
<comment type="subcellular location">
    <subcellularLocation>
        <location evidence="1 10">Cytoplasm</location>
    </subcellularLocation>
</comment>
<evidence type="ECO:0000256" key="7">
    <source>
        <dbReference type="ARBA" id="ARBA00022801"/>
    </source>
</evidence>
<dbReference type="SUPFAM" id="SSF56199">
    <property type="entry name" value="Methenyltetrahydromethanopterin cyclohydrolase"/>
    <property type="match status" value="1"/>
</dbReference>
<gene>
    <name evidence="10" type="primary">mch</name>
    <name evidence="11" type="ORF">GCM10009037_07550</name>
</gene>
<dbReference type="Gene3D" id="3.10.340.11">
    <property type="entry name" value="Methenyltetrahydromethanopterin Cyclohydrolase, Chain A, domain 1"/>
    <property type="match status" value="1"/>
</dbReference>
<keyword evidence="7 10" id="KW-0378">Hydrolase</keyword>
<sequence length="342" mass="35729">MRERPVPVLDSDSLERTELQTLYRETAESVGMESINRMAVELADEALEFAGELDIGAFDLENGATVLDFGVEHTGGIEAGLLLAELQTAGLATVQTGMDTVADAPFTFVELACDRPDLALLCSQKAGWEVSVDGFEGLGSGPARALVAEEAEFRELGYTDAFDLTALTLESDVLPDERVAQVVAERAEVNTEGVYLPVYAAGSIAGSVSAAARAAEMAVFRLFEAGYDPQSVLSATSRAPVAPVAGEEETAIARQMDALAYGGEVSLTVAEDDAEAFEAVPSTAGEEHGRPLGGVFDDVEWDFSEVAAGVFGPASVTVNVVGGPTYALGETDEAVLAESFGV</sequence>
<dbReference type="Proteomes" id="UP000628840">
    <property type="component" value="Unassembled WGS sequence"/>
</dbReference>
<evidence type="ECO:0000256" key="10">
    <source>
        <dbReference type="HAMAP-Rule" id="MF_00486"/>
    </source>
</evidence>
<comment type="caution">
    <text evidence="11">The sequence shown here is derived from an EMBL/GenBank/DDBJ whole genome shotgun (WGS) entry which is preliminary data.</text>
</comment>
<reference evidence="11 12" key="1">
    <citation type="journal article" date="2019" name="Int. J. Syst. Evol. Microbiol.">
        <title>The Global Catalogue of Microorganisms (GCM) 10K type strain sequencing project: providing services to taxonomists for standard genome sequencing and annotation.</title>
        <authorList>
            <consortium name="The Broad Institute Genomics Platform"/>
            <consortium name="The Broad Institute Genome Sequencing Center for Infectious Disease"/>
            <person name="Wu L."/>
            <person name="Ma J."/>
        </authorList>
    </citation>
    <scope>NUCLEOTIDE SEQUENCE [LARGE SCALE GENOMIC DNA]</scope>
    <source>
        <strain evidence="11 12">JCM 19585</strain>
    </source>
</reference>
<keyword evidence="6 10" id="KW-0554">One-carbon metabolism</keyword>
<dbReference type="GO" id="GO:0005737">
    <property type="term" value="C:cytoplasm"/>
    <property type="evidence" value="ECO:0007669"/>
    <property type="project" value="UniProtKB-SubCell"/>
</dbReference>
<organism evidence="11 12">
    <name type="scientific">Halarchaeum grantii</name>
    <dbReference type="NCBI Taxonomy" id="1193105"/>
    <lineage>
        <taxon>Archaea</taxon>
        <taxon>Methanobacteriati</taxon>
        <taxon>Methanobacteriota</taxon>
        <taxon>Stenosarchaea group</taxon>
        <taxon>Halobacteria</taxon>
        <taxon>Halobacteriales</taxon>
        <taxon>Halobacteriaceae</taxon>
    </lineage>
</organism>
<dbReference type="GO" id="GO:0006730">
    <property type="term" value="P:one-carbon metabolic process"/>
    <property type="evidence" value="ECO:0007669"/>
    <property type="project" value="UniProtKB-UniRule"/>
</dbReference>
<evidence type="ECO:0000256" key="6">
    <source>
        <dbReference type="ARBA" id="ARBA00022563"/>
    </source>
</evidence>
<name>A0A830ESP8_9EURY</name>
<evidence type="ECO:0000313" key="11">
    <source>
        <dbReference type="EMBL" id="GGL26417.1"/>
    </source>
</evidence>
<evidence type="ECO:0000256" key="8">
    <source>
        <dbReference type="ARBA" id="ARBA00030468"/>
    </source>
</evidence>
<dbReference type="Gene3D" id="3.30.1030.10">
    <property type="entry name" value="Methenyltetrahydromethanopterin Cyclohydrolase, Chain A, domain 2"/>
    <property type="match status" value="1"/>
</dbReference>
<dbReference type="GO" id="GO:0018759">
    <property type="term" value="F:methenyltetrahydromethanopterin cyclohydrolase activity"/>
    <property type="evidence" value="ECO:0007669"/>
    <property type="project" value="UniProtKB-UniRule"/>
</dbReference>
<evidence type="ECO:0000313" key="12">
    <source>
        <dbReference type="Proteomes" id="UP000628840"/>
    </source>
</evidence>
<evidence type="ECO:0000256" key="2">
    <source>
        <dbReference type="ARBA" id="ARBA00006902"/>
    </source>
</evidence>
<evidence type="ECO:0000256" key="3">
    <source>
        <dbReference type="ARBA" id="ARBA00012765"/>
    </source>
</evidence>
<comment type="function">
    <text evidence="10">Catalyzes the hydrolysis of methenyl-H(4)MPT(+) to 5-formyl-H(4)MPT.</text>
</comment>
<dbReference type="EMBL" id="BMPF01000001">
    <property type="protein sequence ID" value="GGL26417.1"/>
    <property type="molecule type" value="Genomic_DNA"/>
</dbReference>
<accession>A0A830ESP8</accession>
<dbReference type="NCBIfam" id="TIGR03120">
    <property type="entry name" value="one_C_mch"/>
    <property type="match status" value="1"/>
</dbReference>
<dbReference type="HAMAP" id="MF_00486">
    <property type="entry name" value="McH"/>
    <property type="match status" value="1"/>
</dbReference>
<evidence type="ECO:0000256" key="5">
    <source>
        <dbReference type="ARBA" id="ARBA00022490"/>
    </source>
</evidence>
<protein>
    <recommendedName>
        <fullName evidence="4 10">Methenyltetrahydromethanopterin cyclohydrolase</fullName>
        <ecNumber evidence="3 10">3.5.4.27</ecNumber>
    </recommendedName>
    <alternativeName>
        <fullName evidence="8 10">Methenyl-H4MPT cyclohydrolase</fullName>
    </alternativeName>
</protein>
<comment type="similarity">
    <text evidence="2 10">Belongs to the MCH family.</text>
</comment>
<evidence type="ECO:0000256" key="1">
    <source>
        <dbReference type="ARBA" id="ARBA00004496"/>
    </source>
</evidence>